<accession>A0ABX0ZDU2</accession>
<name>A0ABX0ZDU2_9ACTN</name>
<dbReference type="Pfam" id="PF05834">
    <property type="entry name" value="Lycopene_cycl"/>
    <property type="match status" value="1"/>
</dbReference>
<protein>
    <submittedName>
        <fullName evidence="2">Lycopene cyclase</fullName>
    </submittedName>
</protein>
<proteinExistence type="predicted"/>
<reference evidence="2 3" key="1">
    <citation type="submission" date="2020-03" db="EMBL/GenBank/DDBJ databases">
        <title>WGS of actinomycetes isolated from Thailand.</title>
        <authorList>
            <person name="Thawai C."/>
        </authorList>
    </citation>
    <scope>NUCLEOTIDE SEQUENCE [LARGE SCALE GENOMIC DNA]</scope>
    <source>
        <strain evidence="2 3">HSS6-12</strain>
    </source>
</reference>
<evidence type="ECO:0000256" key="1">
    <source>
        <dbReference type="SAM" id="MobiDB-lite"/>
    </source>
</evidence>
<dbReference type="EMBL" id="JAATEO010000042">
    <property type="protein sequence ID" value="NJP35409.1"/>
    <property type="molecule type" value="Genomic_DNA"/>
</dbReference>
<evidence type="ECO:0000313" key="3">
    <source>
        <dbReference type="Proteomes" id="UP000783871"/>
    </source>
</evidence>
<evidence type="ECO:0000313" key="2">
    <source>
        <dbReference type="EMBL" id="NJP35409.1"/>
    </source>
</evidence>
<dbReference type="InterPro" id="IPR036188">
    <property type="entry name" value="FAD/NAD-bd_sf"/>
</dbReference>
<dbReference type="SUPFAM" id="SSF51905">
    <property type="entry name" value="FAD/NAD(P)-binding domain"/>
    <property type="match status" value="1"/>
</dbReference>
<sequence length="453" mass="49185">MHASAPVDVDLALVGGGGAASLVLAALDRQRVRGLRVAVVDPVRRRGQDRTWAFWGRPDDDLDPLLTASWSQVEVARPARRRVLDLAPLRYAMLRSGPVYDRAAAAERRLDAVRVVAPAEALDDDGERVTVHAGGATLRASWVLDSRPRPPRRPGRTNWLQHFRGWWVEADRPVFDPGRAVLMDFRTPQPARGVSFGYVLPVSDRYALVEYTEFTPGLLTDSGYDAALAAYRDLLGLDPARLTVREVENGVIPMTDGPFDRRPSPRVVRLGTAGGAARPSTGFTFSAMHRQAEQIARALAAGRPPVPAPAYPRRHRWMDAVALRALDRGGVGGPDFFDRLFDRNPAERVLRFLDGATSPAEEVALMSSTRLLPMVAATAGDAAARLRDRLVPSRRAATWTVPQPVVGRPRRLDGAGAAPARSGAVGESPERVSVEAEHVDLVEGTGPQPAVEP</sequence>
<keyword evidence="3" id="KW-1185">Reference proteome</keyword>
<feature type="compositionally biased region" description="Basic and acidic residues" evidence="1">
    <location>
        <begin position="428"/>
        <end position="441"/>
    </location>
</feature>
<feature type="region of interest" description="Disordered" evidence="1">
    <location>
        <begin position="407"/>
        <end position="453"/>
    </location>
</feature>
<gene>
    <name evidence="2" type="ORF">HCJ94_26425</name>
</gene>
<comment type="caution">
    <text evidence="2">The sequence shown here is derived from an EMBL/GenBank/DDBJ whole genome shotgun (WGS) entry which is preliminary data.</text>
</comment>
<dbReference type="Proteomes" id="UP000783871">
    <property type="component" value="Unassembled WGS sequence"/>
</dbReference>
<organism evidence="2 3">
    <name type="scientific">Micromonospora thermarum</name>
    <dbReference type="NCBI Taxonomy" id="2720024"/>
    <lineage>
        <taxon>Bacteria</taxon>
        <taxon>Bacillati</taxon>
        <taxon>Actinomycetota</taxon>
        <taxon>Actinomycetes</taxon>
        <taxon>Micromonosporales</taxon>
        <taxon>Micromonosporaceae</taxon>
        <taxon>Micromonospora</taxon>
    </lineage>
</organism>